<dbReference type="RefSeq" id="WP_103789206.1">
    <property type="nucleotide sequence ID" value="NZ_PQVF01000007.1"/>
</dbReference>
<feature type="signal peptide" evidence="1">
    <location>
        <begin position="1"/>
        <end position="19"/>
    </location>
</feature>
<evidence type="ECO:0000313" key="3">
    <source>
        <dbReference type="Proteomes" id="UP000236893"/>
    </source>
</evidence>
<dbReference type="AlphaFoldDB" id="A0A2S5A121"/>
<comment type="caution">
    <text evidence="2">The sequence shown here is derived from an EMBL/GenBank/DDBJ whole genome shotgun (WGS) entry which is preliminary data.</text>
</comment>
<protein>
    <recommendedName>
        <fullName evidence="4">PDZ domain-containing protein</fullName>
    </recommendedName>
</protein>
<dbReference type="PRINTS" id="PR00834">
    <property type="entry name" value="PROTEASES2C"/>
</dbReference>
<dbReference type="InterPro" id="IPR043504">
    <property type="entry name" value="Peptidase_S1_PA_chymotrypsin"/>
</dbReference>
<sequence length="567" mass="61947">MKKLFAFLICLQILKPAFAQNNSLNVEQLQAEVKQGIKQAYNASVRIIAYNSELQTGVGGNFSGVVVDKKGHILTAGHAVTPNAIYLVNFPDGRQVKAKGLGVIVSADAGMLVITDKGKWPTAKMGWSSLLENNVPCLSIACPGNLGLNNPTVRFGYISNKLHENGYIQNTCLMEPGDSGGPLFDLQGRVIGIHSRIRDGQEENFETPIDVFRKYWTALQSPQNHTAFIPEDKFSPDKKAEMLKPVPEIAALSSSFKAQAAEFQQTVFAVKDSVQKVSILSTLVNLKGLFPESDLKGKSFFITKSSELSEHPIIEVVSGKFVSAKVLNRDEKNDLALLEVSMEINGGVTLQSINTDSVSFEEVGNFLISPRPKNEGIMSVLGNCFLAIPKSPAAFLGIGVNFNTDTRKISVTALYPERTNAKTENAKGGENDIAIGDVLTRINNESILTVDGLSKELSKYDIDQSVSLQYTKKSGSTYTRDVVLKHYYVAPNVSFDHFREGKSQRRDNFKEALVHDGKLNPADCGGPLYGANGVFYGINIARFCRTTTLAIPAKVIVQFVKESKIIL</sequence>
<keyword evidence="1" id="KW-0732">Signal</keyword>
<reference evidence="2 3" key="1">
    <citation type="submission" date="2018-01" db="EMBL/GenBank/DDBJ databases">
        <authorList>
            <person name="Gaut B.S."/>
            <person name="Morton B.R."/>
            <person name="Clegg M.T."/>
            <person name="Duvall M.R."/>
        </authorList>
    </citation>
    <scope>NUCLEOTIDE SEQUENCE [LARGE SCALE GENOMIC DNA]</scope>
    <source>
        <strain evidence="2 3">HR-AV</strain>
    </source>
</reference>
<dbReference type="Gene3D" id="2.40.10.120">
    <property type="match status" value="1"/>
</dbReference>
<dbReference type="EMBL" id="PQVF01000007">
    <property type="protein sequence ID" value="POY36288.1"/>
    <property type="molecule type" value="Genomic_DNA"/>
</dbReference>
<dbReference type="InterPro" id="IPR009003">
    <property type="entry name" value="Peptidase_S1_PA"/>
</dbReference>
<dbReference type="OrthoDB" id="728837at2"/>
<gene>
    <name evidence="2" type="ORF">C3K47_11065</name>
</gene>
<feature type="chain" id="PRO_5015645689" description="PDZ domain-containing protein" evidence="1">
    <location>
        <begin position="20"/>
        <end position="567"/>
    </location>
</feature>
<dbReference type="InterPro" id="IPR001940">
    <property type="entry name" value="Peptidase_S1C"/>
</dbReference>
<evidence type="ECO:0000313" key="2">
    <source>
        <dbReference type="EMBL" id="POY36288.1"/>
    </source>
</evidence>
<dbReference type="GO" id="GO:0006508">
    <property type="term" value="P:proteolysis"/>
    <property type="evidence" value="ECO:0007669"/>
    <property type="project" value="InterPro"/>
</dbReference>
<keyword evidence="3" id="KW-1185">Reference proteome</keyword>
<dbReference type="Gene3D" id="2.40.10.10">
    <property type="entry name" value="Trypsin-like serine proteases"/>
    <property type="match status" value="1"/>
</dbReference>
<dbReference type="Proteomes" id="UP000236893">
    <property type="component" value="Unassembled WGS sequence"/>
</dbReference>
<evidence type="ECO:0000256" key="1">
    <source>
        <dbReference type="SAM" id="SignalP"/>
    </source>
</evidence>
<accession>A0A2S5A121</accession>
<dbReference type="SUPFAM" id="SSF50494">
    <property type="entry name" value="Trypsin-like serine proteases"/>
    <property type="match status" value="2"/>
</dbReference>
<dbReference type="PANTHER" id="PTHR43019">
    <property type="entry name" value="SERINE ENDOPROTEASE DEGS"/>
    <property type="match status" value="1"/>
</dbReference>
<dbReference type="Pfam" id="PF13365">
    <property type="entry name" value="Trypsin_2"/>
    <property type="match status" value="1"/>
</dbReference>
<name>A0A2S5A121_9SPHI</name>
<proteinExistence type="predicted"/>
<dbReference type="PANTHER" id="PTHR43019:SF23">
    <property type="entry name" value="PROTEASE DO-LIKE 5, CHLOROPLASTIC"/>
    <property type="match status" value="1"/>
</dbReference>
<organism evidence="2 3">
    <name type="scientific">Solitalea longa</name>
    <dbReference type="NCBI Taxonomy" id="2079460"/>
    <lineage>
        <taxon>Bacteria</taxon>
        <taxon>Pseudomonadati</taxon>
        <taxon>Bacteroidota</taxon>
        <taxon>Sphingobacteriia</taxon>
        <taxon>Sphingobacteriales</taxon>
        <taxon>Sphingobacteriaceae</taxon>
        <taxon>Solitalea</taxon>
    </lineage>
</organism>
<evidence type="ECO:0008006" key="4">
    <source>
        <dbReference type="Google" id="ProtNLM"/>
    </source>
</evidence>
<dbReference type="GO" id="GO:0004252">
    <property type="term" value="F:serine-type endopeptidase activity"/>
    <property type="evidence" value="ECO:0007669"/>
    <property type="project" value="InterPro"/>
</dbReference>